<accession>T5AEP8</accession>
<protein>
    <submittedName>
        <fullName evidence="3">Uncharacterized protein</fullName>
    </submittedName>
</protein>
<keyword evidence="2" id="KW-0732">Signal</keyword>
<evidence type="ECO:0000256" key="2">
    <source>
        <dbReference type="SAM" id="SignalP"/>
    </source>
</evidence>
<organism evidence="3 4">
    <name type="scientific">Ophiocordyceps sinensis (strain Co18 / CGMCC 3.14243)</name>
    <name type="common">Yarsagumba caterpillar fungus</name>
    <name type="synonym">Hirsutella sinensis</name>
    <dbReference type="NCBI Taxonomy" id="911162"/>
    <lineage>
        <taxon>Eukaryota</taxon>
        <taxon>Fungi</taxon>
        <taxon>Dikarya</taxon>
        <taxon>Ascomycota</taxon>
        <taxon>Pezizomycotina</taxon>
        <taxon>Sordariomycetes</taxon>
        <taxon>Hypocreomycetidae</taxon>
        <taxon>Hypocreales</taxon>
        <taxon>Ophiocordycipitaceae</taxon>
        <taxon>Ophiocordyceps</taxon>
    </lineage>
</organism>
<name>T5AEP8_OPHSC</name>
<dbReference type="Proteomes" id="UP000019374">
    <property type="component" value="Unassembled WGS sequence"/>
</dbReference>
<dbReference type="HOGENOM" id="CLU_1540522_0_0_1"/>
<dbReference type="AlphaFoldDB" id="T5AEP8"/>
<gene>
    <name evidence="3" type="ORF">OCS_00334</name>
</gene>
<sequence>MSVTDSIPPANNMANAAKSFIMPSTILLLLALAVTCAAKSETTMYSSTWCPKSGCISTATFYVNKIAFDISGDTGCQQPDIPGMTEICIADDPRMGYFKFSGQPLKCMKRVAIGMMGHLDLTTEELWGETPCDEHWRDITDWQWGDATDWQRGDATNLDGGNDTDRHLLDVPAQ</sequence>
<dbReference type="EMBL" id="KE652186">
    <property type="protein sequence ID" value="EQL03935.1"/>
    <property type="molecule type" value="Genomic_DNA"/>
</dbReference>
<evidence type="ECO:0000256" key="1">
    <source>
        <dbReference type="SAM" id="MobiDB-lite"/>
    </source>
</evidence>
<proteinExistence type="predicted"/>
<feature type="compositionally biased region" description="Basic and acidic residues" evidence="1">
    <location>
        <begin position="163"/>
        <end position="174"/>
    </location>
</feature>
<feature type="signal peptide" evidence="2">
    <location>
        <begin position="1"/>
        <end position="38"/>
    </location>
</feature>
<evidence type="ECO:0000313" key="3">
    <source>
        <dbReference type="EMBL" id="EQL03935.1"/>
    </source>
</evidence>
<feature type="region of interest" description="Disordered" evidence="1">
    <location>
        <begin position="153"/>
        <end position="174"/>
    </location>
</feature>
<feature type="chain" id="PRO_5004596793" evidence="2">
    <location>
        <begin position="39"/>
        <end position="174"/>
    </location>
</feature>
<evidence type="ECO:0000313" key="4">
    <source>
        <dbReference type="Proteomes" id="UP000019374"/>
    </source>
</evidence>
<reference evidence="3 4" key="1">
    <citation type="journal article" date="2013" name="Chin. Sci. Bull.">
        <title>Genome survey uncovers the secrets of sex and lifestyle in caterpillar fungus.</title>
        <authorList>
            <person name="Hu X."/>
            <person name="Zhang Y."/>
            <person name="Xiao G."/>
            <person name="Zheng P."/>
            <person name="Xia Y."/>
            <person name="Zhang X."/>
            <person name="St Leger R.J."/>
            <person name="Liu X."/>
            <person name="Wang C."/>
        </authorList>
    </citation>
    <scope>NUCLEOTIDE SEQUENCE [LARGE SCALE GENOMIC DNA]</scope>
    <source>
        <strain evidence="4">Co18 / CGMCC 3.14243</strain>
        <tissue evidence="3">Fruit-body</tissue>
    </source>
</reference>